<dbReference type="AlphaFoldDB" id="A0A8J5GRF5"/>
<protein>
    <recommendedName>
        <fullName evidence="2">GRAM domain-containing protein</fullName>
    </recommendedName>
</protein>
<evidence type="ECO:0000256" key="1">
    <source>
        <dbReference type="ARBA" id="ARBA00009414"/>
    </source>
</evidence>
<sequence>MMGDQADGGPGKVVDAHVDAAEQAKWGTRQMGPPAAPAAHPENQRAALWTLRGDDERPPYVLDFQPVSRPAGSPMESILDYFNSWAKKAEDLAHNIWHNLKAAPSMTEAAMGKLSLSAKAFTEGGFESLYRRTFHTDPNERLKKTFACYLSTAAGPVAGTLYISTANVAFCSDRPLSFRAPSGQETWSYYKVMIPLGKIANVSPTTSGGNPAQKFIHVVTVDGHEFWFMGFVNFEKAAEHLLNAVADYAAVAVAGGAQQPGIAQSVGV</sequence>
<dbReference type="Gene3D" id="2.30.29.30">
    <property type="entry name" value="Pleckstrin-homology domain (PH domain)/Phosphotyrosine-binding domain (PTB)"/>
    <property type="match status" value="1"/>
</dbReference>
<dbReference type="InterPro" id="IPR037848">
    <property type="entry name" value="GEM-like"/>
</dbReference>
<evidence type="ECO:0000313" key="3">
    <source>
        <dbReference type="EMBL" id="KAG6505453.1"/>
    </source>
</evidence>
<dbReference type="InterPro" id="IPR011993">
    <property type="entry name" value="PH-like_dom_sf"/>
</dbReference>
<organism evidence="3 4">
    <name type="scientific">Zingiber officinale</name>
    <name type="common">Ginger</name>
    <name type="synonym">Amomum zingiber</name>
    <dbReference type="NCBI Taxonomy" id="94328"/>
    <lineage>
        <taxon>Eukaryota</taxon>
        <taxon>Viridiplantae</taxon>
        <taxon>Streptophyta</taxon>
        <taxon>Embryophyta</taxon>
        <taxon>Tracheophyta</taxon>
        <taxon>Spermatophyta</taxon>
        <taxon>Magnoliopsida</taxon>
        <taxon>Liliopsida</taxon>
        <taxon>Zingiberales</taxon>
        <taxon>Zingiberaceae</taxon>
        <taxon>Zingiber</taxon>
    </lineage>
</organism>
<dbReference type="Proteomes" id="UP000734854">
    <property type="component" value="Unassembled WGS sequence"/>
</dbReference>
<dbReference type="Pfam" id="PF02893">
    <property type="entry name" value="GRAM"/>
    <property type="match status" value="1"/>
</dbReference>
<comment type="caution">
    <text evidence="3">The sequence shown here is derived from an EMBL/GenBank/DDBJ whole genome shotgun (WGS) entry which is preliminary data.</text>
</comment>
<evidence type="ECO:0000313" key="4">
    <source>
        <dbReference type="Proteomes" id="UP000734854"/>
    </source>
</evidence>
<dbReference type="EMBL" id="JACMSC010000010">
    <property type="protein sequence ID" value="KAG6505453.1"/>
    <property type="molecule type" value="Genomic_DNA"/>
</dbReference>
<accession>A0A8J5GRF5</accession>
<dbReference type="PANTHER" id="PTHR31969">
    <property type="entry name" value="GEM-LIKE PROTEIN 2"/>
    <property type="match status" value="1"/>
</dbReference>
<evidence type="ECO:0000259" key="2">
    <source>
        <dbReference type="SMART" id="SM00568"/>
    </source>
</evidence>
<reference evidence="3 4" key="1">
    <citation type="submission" date="2020-08" db="EMBL/GenBank/DDBJ databases">
        <title>Plant Genome Project.</title>
        <authorList>
            <person name="Zhang R.-G."/>
        </authorList>
    </citation>
    <scope>NUCLEOTIDE SEQUENCE [LARGE SCALE GENOMIC DNA]</scope>
    <source>
        <tissue evidence="3">Rhizome</tissue>
    </source>
</reference>
<gene>
    <name evidence="3" type="ORF">ZIOFF_037809</name>
</gene>
<feature type="domain" description="GRAM" evidence="2">
    <location>
        <begin position="128"/>
        <end position="206"/>
    </location>
</feature>
<proteinExistence type="inferred from homology"/>
<dbReference type="CDD" id="cd13222">
    <property type="entry name" value="PH-GRAM_GEM"/>
    <property type="match status" value="1"/>
</dbReference>
<name>A0A8J5GRF5_ZINOF</name>
<comment type="similarity">
    <text evidence="1">Belongs to the GEM family.</text>
</comment>
<dbReference type="SMART" id="SM00568">
    <property type="entry name" value="GRAM"/>
    <property type="match status" value="1"/>
</dbReference>
<keyword evidence="4" id="KW-1185">Reference proteome</keyword>
<dbReference type="InterPro" id="IPR004182">
    <property type="entry name" value="GRAM"/>
</dbReference>